<feature type="region of interest" description="Disordered" evidence="1">
    <location>
        <begin position="1"/>
        <end position="75"/>
    </location>
</feature>
<feature type="region of interest" description="Disordered" evidence="1">
    <location>
        <begin position="92"/>
        <end position="126"/>
    </location>
</feature>
<name>A0AAD7RQH7_9TELE</name>
<comment type="caution">
    <text evidence="2">The sequence shown here is derived from an EMBL/GenBank/DDBJ whole genome shotgun (WGS) entry which is preliminary data.</text>
</comment>
<evidence type="ECO:0000256" key="1">
    <source>
        <dbReference type="SAM" id="MobiDB-lite"/>
    </source>
</evidence>
<feature type="compositionally biased region" description="Polar residues" evidence="1">
    <location>
        <begin position="12"/>
        <end position="24"/>
    </location>
</feature>
<gene>
    <name evidence="2" type="ORF">AAFF_G00132670</name>
</gene>
<evidence type="ECO:0000313" key="2">
    <source>
        <dbReference type="EMBL" id="KAJ8388553.1"/>
    </source>
</evidence>
<proteinExistence type="predicted"/>
<protein>
    <submittedName>
        <fullName evidence="2">Uncharacterized protein</fullName>
    </submittedName>
</protein>
<reference evidence="2" key="1">
    <citation type="journal article" date="2023" name="Science">
        <title>Genome structures resolve the early diversification of teleost fishes.</title>
        <authorList>
            <person name="Parey E."/>
            <person name="Louis A."/>
            <person name="Montfort J."/>
            <person name="Bouchez O."/>
            <person name="Roques C."/>
            <person name="Iampietro C."/>
            <person name="Lluch J."/>
            <person name="Castinel A."/>
            <person name="Donnadieu C."/>
            <person name="Desvignes T."/>
            <person name="Floi Bucao C."/>
            <person name="Jouanno E."/>
            <person name="Wen M."/>
            <person name="Mejri S."/>
            <person name="Dirks R."/>
            <person name="Jansen H."/>
            <person name="Henkel C."/>
            <person name="Chen W.J."/>
            <person name="Zahm M."/>
            <person name="Cabau C."/>
            <person name="Klopp C."/>
            <person name="Thompson A.W."/>
            <person name="Robinson-Rechavi M."/>
            <person name="Braasch I."/>
            <person name="Lecointre G."/>
            <person name="Bobe J."/>
            <person name="Postlethwait J.H."/>
            <person name="Berthelot C."/>
            <person name="Roest Crollius H."/>
            <person name="Guiguen Y."/>
        </authorList>
    </citation>
    <scope>NUCLEOTIDE SEQUENCE</scope>
    <source>
        <strain evidence="2">NC1722</strain>
    </source>
</reference>
<accession>A0AAD7RQH7</accession>
<feature type="compositionally biased region" description="Polar residues" evidence="1">
    <location>
        <begin position="32"/>
        <end position="43"/>
    </location>
</feature>
<dbReference type="EMBL" id="JAINUG010000193">
    <property type="protein sequence ID" value="KAJ8388553.1"/>
    <property type="molecule type" value="Genomic_DNA"/>
</dbReference>
<organism evidence="2 3">
    <name type="scientific">Aldrovandia affinis</name>
    <dbReference type="NCBI Taxonomy" id="143900"/>
    <lineage>
        <taxon>Eukaryota</taxon>
        <taxon>Metazoa</taxon>
        <taxon>Chordata</taxon>
        <taxon>Craniata</taxon>
        <taxon>Vertebrata</taxon>
        <taxon>Euteleostomi</taxon>
        <taxon>Actinopterygii</taxon>
        <taxon>Neopterygii</taxon>
        <taxon>Teleostei</taxon>
        <taxon>Notacanthiformes</taxon>
        <taxon>Halosauridae</taxon>
        <taxon>Aldrovandia</taxon>
    </lineage>
</organism>
<evidence type="ECO:0000313" key="3">
    <source>
        <dbReference type="Proteomes" id="UP001221898"/>
    </source>
</evidence>
<dbReference type="AlphaFoldDB" id="A0AAD7RQH7"/>
<keyword evidence="3" id="KW-1185">Reference proteome</keyword>
<sequence length="126" mass="13407">MAPASLRWPVTITDTSTQNPSSASVREDRQLSSDQTTTKHPSTQLPPLPQQIEPPAAHCGPTLGGQMPQTVTPFSPSADLLLHNLSHAGIISWPSRASRRPSGHGTAVRGNRRGRDDVGSDGPVME</sequence>
<dbReference type="Proteomes" id="UP001221898">
    <property type="component" value="Unassembled WGS sequence"/>
</dbReference>